<feature type="non-terminal residue" evidence="2">
    <location>
        <position position="1"/>
    </location>
</feature>
<keyword evidence="1" id="KW-0812">Transmembrane</keyword>
<organism evidence="2 3">
    <name type="scientific">Haematococcus lacustris</name>
    <name type="common">Green alga</name>
    <name type="synonym">Haematococcus pluvialis</name>
    <dbReference type="NCBI Taxonomy" id="44745"/>
    <lineage>
        <taxon>Eukaryota</taxon>
        <taxon>Viridiplantae</taxon>
        <taxon>Chlorophyta</taxon>
        <taxon>core chlorophytes</taxon>
        <taxon>Chlorophyceae</taxon>
        <taxon>CS clade</taxon>
        <taxon>Chlamydomonadales</taxon>
        <taxon>Haematococcaceae</taxon>
        <taxon>Haematococcus</taxon>
    </lineage>
</organism>
<reference evidence="2 3" key="1">
    <citation type="submission" date="2020-02" db="EMBL/GenBank/DDBJ databases">
        <title>Draft genome sequence of Haematococcus lacustris strain NIES-144.</title>
        <authorList>
            <person name="Morimoto D."/>
            <person name="Nakagawa S."/>
            <person name="Yoshida T."/>
            <person name="Sawayama S."/>
        </authorList>
    </citation>
    <scope>NUCLEOTIDE SEQUENCE [LARGE SCALE GENOMIC DNA]</scope>
    <source>
        <strain evidence="2 3">NIES-144</strain>
    </source>
</reference>
<evidence type="ECO:0000313" key="3">
    <source>
        <dbReference type="Proteomes" id="UP000485058"/>
    </source>
</evidence>
<keyword evidence="1" id="KW-0472">Membrane</keyword>
<keyword evidence="3" id="KW-1185">Reference proteome</keyword>
<evidence type="ECO:0000313" key="2">
    <source>
        <dbReference type="EMBL" id="GFH23218.1"/>
    </source>
</evidence>
<dbReference type="AlphaFoldDB" id="A0A699ZY58"/>
<gene>
    <name evidence="2" type="ORF">HaLaN_20802</name>
</gene>
<proteinExistence type="predicted"/>
<evidence type="ECO:0000256" key="1">
    <source>
        <dbReference type="SAM" id="Phobius"/>
    </source>
</evidence>
<feature type="non-terminal residue" evidence="2">
    <location>
        <position position="98"/>
    </location>
</feature>
<dbReference type="EMBL" id="BLLF01002219">
    <property type="protein sequence ID" value="GFH23218.1"/>
    <property type="molecule type" value="Genomic_DNA"/>
</dbReference>
<sequence>FSTAMVLLVLSAWNHGLRRAGLIPVLLLVVAPLAAVAAALLSVPLWLLCMFGWFLLWHPLVERKLWSMMCVMSCVATPVSALPLAAMISWQYTRGFDI</sequence>
<feature type="transmembrane region" description="Helical" evidence="1">
    <location>
        <begin position="68"/>
        <end position="92"/>
    </location>
</feature>
<protein>
    <submittedName>
        <fullName evidence="2">Uncharacterized protein</fullName>
    </submittedName>
</protein>
<keyword evidence="1" id="KW-1133">Transmembrane helix</keyword>
<dbReference type="Proteomes" id="UP000485058">
    <property type="component" value="Unassembled WGS sequence"/>
</dbReference>
<accession>A0A699ZY58</accession>
<comment type="caution">
    <text evidence="2">The sequence shown here is derived from an EMBL/GenBank/DDBJ whole genome shotgun (WGS) entry which is preliminary data.</text>
</comment>
<name>A0A699ZY58_HAELA</name>
<feature type="transmembrane region" description="Helical" evidence="1">
    <location>
        <begin position="29"/>
        <end position="56"/>
    </location>
</feature>